<evidence type="ECO:0000313" key="4">
    <source>
        <dbReference type="Proteomes" id="UP000295131"/>
    </source>
</evidence>
<evidence type="ECO:0000259" key="2">
    <source>
        <dbReference type="Pfam" id="PF07811"/>
    </source>
</evidence>
<organism evidence="3 4">
    <name type="scientific">Pseudohoeflea suaedae</name>
    <dbReference type="NCBI Taxonomy" id="877384"/>
    <lineage>
        <taxon>Bacteria</taxon>
        <taxon>Pseudomonadati</taxon>
        <taxon>Pseudomonadota</taxon>
        <taxon>Alphaproteobacteria</taxon>
        <taxon>Hyphomicrobiales</taxon>
        <taxon>Rhizobiaceae</taxon>
        <taxon>Pseudohoeflea</taxon>
    </lineage>
</organism>
<sequence length="140" mass="15387">MLKRRCLLRDTHGTAAIEFAIVAPLFILILLSLVGYGIYLSVAHSVQQLAADAARASIAGLSEAERQQLANSYIHTSKISNGFLDQDKLAVRVEDDTNNSYQFTVTLTYDASDLPIWSLYSFAMPGKEISRYSTIRVGGV</sequence>
<keyword evidence="1" id="KW-1133">Transmembrane helix</keyword>
<keyword evidence="1" id="KW-0812">Transmembrane</keyword>
<evidence type="ECO:0000256" key="1">
    <source>
        <dbReference type="SAM" id="Phobius"/>
    </source>
</evidence>
<dbReference type="AlphaFoldDB" id="A0A4R5PNZ1"/>
<dbReference type="InterPro" id="IPR012495">
    <property type="entry name" value="TadE-like_dom"/>
</dbReference>
<protein>
    <submittedName>
        <fullName evidence="3">Pilus assembly protein</fullName>
    </submittedName>
</protein>
<feature type="transmembrane region" description="Helical" evidence="1">
    <location>
        <begin position="21"/>
        <end position="39"/>
    </location>
</feature>
<dbReference type="Pfam" id="PF07811">
    <property type="entry name" value="TadE"/>
    <property type="match status" value="1"/>
</dbReference>
<dbReference type="Proteomes" id="UP000295131">
    <property type="component" value="Unassembled WGS sequence"/>
</dbReference>
<keyword evidence="4" id="KW-1185">Reference proteome</keyword>
<dbReference type="EMBL" id="SMSI01000001">
    <property type="protein sequence ID" value="TDH38709.1"/>
    <property type="molecule type" value="Genomic_DNA"/>
</dbReference>
<feature type="domain" description="TadE-like" evidence="2">
    <location>
        <begin position="13"/>
        <end position="55"/>
    </location>
</feature>
<dbReference type="OrthoDB" id="7356451at2"/>
<keyword evidence="1" id="KW-0472">Membrane</keyword>
<evidence type="ECO:0000313" key="3">
    <source>
        <dbReference type="EMBL" id="TDH38709.1"/>
    </source>
</evidence>
<accession>A0A4R5PNZ1</accession>
<reference evidence="3 4" key="1">
    <citation type="journal article" date="2013" name="Int. J. Syst. Evol. Microbiol.">
        <title>Hoeflea suaedae sp. nov., an endophytic bacterium isolated from the root of the halophyte Suaeda maritima.</title>
        <authorList>
            <person name="Chung E.J."/>
            <person name="Park J.A."/>
            <person name="Pramanik P."/>
            <person name="Bibi F."/>
            <person name="Jeon C.O."/>
            <person name="Chung Y.R."/>
        </authorList>
    </citation>
    <scope>NUCLEOTIDE SEQUENCE [LARGE SCALE GENOMIC DNA]</scope>
    <source>
        <strain evidence="3 4">YC6898</strain>
    </source>
</reference>
<comment type="caution">
    <text evidence="3">The sequence shown here is derived from an EMBL/GenBank/DDBJ whole genome shotgun (WGS) entry which is preliminary data.</text>
</comment>
<proteinExistence type="predicted"/>
<name>A0A4R5PNZ1_9HYPH</name>
<dbReference type="RefSeq" id="WP_133283543.1">
    <property type="nucleotide sequence ID" value="NZ_SMSI01000001.1"/>
</dbReference>
<gene>
    <name evidence="3" type="ORF">E2A64_06320</name>
</gene>